<dbReference type="EMBL" id="PQXF01000018">
    <property type="protein sequence ID" value="PXF60253.1"/>
    <property type="molecule type" value="Genomic_DNA"/>
</dbReference>
<comment type="caution">
    <text evidence="1">The sequence shown here is derived from an EMBL/GenBank/DDBJ whole genome shotgun (WGS) entry which is preliminary data.</text>
</comment>
<name>A0AC61L2D9_9EURY</name>
<protein>
    <submittedName>
        <fullName evidence="1">Uncharacterized protein</fullName>
    </submittedName>
</protein>
<reference evidence="1" key="1">
    <citation type="submission" date="2018-01" db="EMBL/GenBank/DDBJ databases">
        <authorList>
            <person name="Krukenberg V."/>
        </authorList>
    </citation>
    <scope>NUCLEOTIDE SEQUENCE</scope>
    <source>
        <strain evidence="1">E20ANME2</strain>
    </source>
</reference>
<gene>
    <name evidence="1" type="ORF">C4B59_09865</name>
</gene>
<evidence type="ECO:0000313" key="1">
    <source>
        <dbReference type="EMBL" id="PXF60253.1"/>
    </source>
</evidence>
<proteinExistence type="predicted"/>
<dbReference type="Proteomes" id="UP000248329">
    <property type="component" value="Unassembled WGS sequence"/>
</dbReference>
<accession>A0AC61L2D9</accession>
<sequence length="441" mass="48647">MRRMYEMPIGMPNKLDSYDVIVAGAGIGGLLSAAMLSKNGFSVIVFERLSFIGGRFTSFNFKGYEIPSGAVHMIPNSRGSFTKIMREFGIDYKKTDVWVEYIWDDHRRSCRNAAGIFNTLKSTSARLALAKVIFEFMQPQKDLGISFGEYLKSEIGNDDLYRFFEAFTNFSLSLSLEDISSKAMFGILRNILLQGLLLDNRVVPIGGCKGVIKGLKEVISAHNGKIVTNADVRKILVHKARADGVVVKVGGECMELTGRYIVSNLGPIKTYEKIDRGEYSGVLSELRWKKPPAGITISIAASKDMLGHSGITLTPIGERVCGMVQPTAIDPSLAPEGKHLLLTHQILKNQNIKNEIELGIADLHKIFPDFDEQCEILCTHSFHSDWPANYITQGEDLPNRTPIENLFMVGDGNKPPAHIMAEGVAHGAKQVVDAICASQHK</sequence>
<organism evidence="1 2">
    <name type="scientific">Candidatus Methanogaster sp</name>
    <dbReference type="NCBI Taxonomy" id="3386292"/>
    <lineage>
        <taxon>Archaea</taxon>
        <taxon>Methanobacteriati</taxon>
        <taxon>Methanobacteriota</taxon>
        <taxon>Stenosarchaea group</taxon>
        <taxon>Methanomicrobia</taxon>
        <taxon>Methanosarcinales</taxon>
        <taxon>ANME-2 cluster</taxon>
        <taxon>Candidatus Methanogasteraceae</taxon>
        <taxon>Candidatus Methanogaster</taxon>
    </lineage>
</organism>
<evidence type="ECO:0000313" key="2">
    <source>
        <dbReference type="Proteomes" id="UP000248329"/>
    </source>
</evidence>